<dbReference type="PROSITE" id="PS51677">
    <property type="entry name" value="NODB"/>
    <property type="match status" value="1"/>
</dbReference>
<dbReference type="InterPro" id="IPR002509">
    <property type="entry name" value="NODB_dom"/>
</dbReference>
<reference evidence="2" key="1">
    <citation type="submission" date="2020-10" db="EMBL/GenBank/DDBJ databases">
        <authorList>
            <person name="Gilroy R."/>
        </authorList>
    </citation>
    <scope>NUCLEOTIDE SEQUENCE</scope>
    <source>
        <strain evidence="2">F1-3629</strain>
    </source>
</reference>
<dbReference type="SUPFAM" id="SSF88713">
    <property type="entry name" value="Glycoside hydrolase/deacetylase"/>
    <property type="match status" value="1"/>
</dbReference>
<proteinExistence type="predicted"/>
<sequence>MMLLAVMSWIVLAAALAWLAYGSACISSGVYVKALCRGNAGEKRVYLTFDDGPSPENTGKVLDVLEKFGAKGTFFCIGSRLEGNRKTVERIIAGGHAIGNHSWSHSPWFPLFRSGKMQDDLLRCSSSLKRITGLDTVLFRPPFGVTNPTVAEAAENLGFIVAGWNIRTYDTTGKSAEEIVSSVARRLRPGSVILMHDRLPGCADALEKLLLYLQSEGYAADRTMNDIL</sequence>
<protein>
    <submittedName>
        <fullName evidence="2">Polysaccharide deacetylase family protein</fullName>
    </submittedName>
</protein>
<accession>A0A940DPJ1</accession>
<dbReference type="Gene3D" id="3.20.20.370">
    <property type="entry name" value="Glycoside hydrolase/deacetylase"/>
    <property type="match status" value="1"/>
</dbReference>
<dbReference type="GO" id="GO:0005975">
    <property type="term" value="P:carbohydrate metabolic process"/>
    <property type="evidence" value="ECO:0007669"/>
    <property type="project" value="InterPro"/>
</dbReference>
<reference evidence="2" key="2">
    <citation type="journal article" date="2021" name="PeerJ">
        <title>Extensive microbial diversity within the chicken gut microbiome revealed by metagenomics and culture.</title>
        <authorList>
            <person name="Gilroy R."/>
            <person name="Ravi A."/>
            <person name="Getino M."/>
            <person name="Pursley I."/>
            <person name="Horton D.L."/>
            <person name="Alikhan N.F."/>
            <person name="Baker D."/>
            <person name="Gharbi K."/>
            <person name="Hall N."/>
            <person name="Watson M."/>
            <person name="Adriaenssens E.M."/>
            <person name="Foster-Nyarko E."/>
            <person name="Jarju S."/>
            <person name="Secka A."/>
            <person name="Antonio M."/>
            <person name="Oren A."/>
            <person name="Chaudhuri R.R."/>
            <person name="La Ragione R."/>
            <person name="Hildebrand F."/>
            <person name="Pallen M.J."/>
        </authorList>
    </citation>
    <scope>NUCLEOTIDE SEQUENCE</scope>
    <source>
        <strain evidence="2">F1-3629</strain>
    </source>
</reference>
<dbReference type="EMBL" id="JADIMJ010000081">
    <property type="protein sequence ID" value="MBO8454155.1"/>
    <property type="molecule type" value="Genomic_DNA"/>
</dbReference>
<feature type="domain" description="NodB homology" evidence="1">
    <location>
        <begin position="43"/>
        <end position="221"/>
    </location>
</feature>
<evidence type="ECO:0000313" key="2">
    <source>
        <dbReference type="EMBL" id="MBO8454155.1"/>
    </source>
</evidence>
<dbReference type="AlphaFoldDB" id="A0A940DPJ1"/>
<dbReference type="InterPro" id="IPR050248">
    <property type="entry name" value="Polysacc_deacetylase_ArnD"/>
</dbReference>
<dbReference type="Proteomes" id="UP000771749">
    <property type="component" value="Unassembled WGS sequence"/>
</dbReference>
<dbReference type="CDD" id="cd10917">
    <property type="entry name" value="CE4_NodB_like_6s_7s"/>
    <property type="match status" value="1"/>
</dbReference>
<name>A0A940DPJ1_9BACT</name>
<evidence type="ECO:0000259" key="1">
    <source>
        <dbReference type="PROSITE" id="PS51677"/>
    </source>
</evidence>
<dbReference type="InterPro" id="IPR011330">
    <property type="entry name" value="Glyco_hydro/deAcase_b/a-brl"/>
</dbReference>
<dbReference type="GO" id="GO:0016810">
    <property type="term" value="F:hydrolase activity, acting on carbon-nitrogen (but not peptide) bonds"/>
    <property type="evidence" value="ECO:0007669"/>
    <property type="project" value="InterPro"/>
</dbReference>
<dbReference type="PANTHER" id="PTHR10587">
    <property type="entry name" value="GLYCOSYL TRANSFERASE-RELATED"/>
    <property type="match status" value="1"/>
</dbReference>
<evidence type="ECO:0000313" key="3">
    <source>
        <dbReference type="Proteomes" id="UP000771749"/>
    </source>
</evidence>
<organism evidence="2 3">
    <name type="scientific">Candidatus Cryptobacteroides gallistercoris</name>
    <dbReference type="NCBI Taxonomy" id="2840765"/>
    <lineage>
        <taxon>Bacteria</taxon>
        <taxon>Pseudomonadati</taxon>
        <taxon>Bacteroidota</taxon>
        <taxon>Bacteroidia</taxon>
        <taxon>Bacteroidales</taxon>
        <taxon>Candidatus Cryptobacteroides</taxon>
    </lineage>
</organism>
<gene>
    <name evidence="2" type="ORF">IAC07_05455</name>
</gene>
<comment type="caution">
    <text evidence="2">The sequence shown here is derived from an EMBL/GenBank/DDBJ whole genome shotgun (WGS) entry which is preliminary data.</text>
</comment>
<dbReference type="Pfam" id="PF01522">
    <property type="entry name" value="Polysacc_deac_1"/>
    <property type="match status" value="1"/>
</dbReference>